<dbReference type="OrthoDB" id="5215637at2759"/>
<keyword evidence="4" id="KW-1185">Reference proteome</keyword>
<keyword evidence="2" id="KW-0472">Membrane</keyword>
<dbReference type="KEGG" id="ure:UREG_01882"/>
<dbReference type="EMBL" id="CH476615">
    <property type="protein sequence ID" value="EEP77033.1"/>
    <property type="molecule type" value="Genomic_DNA"/>
</dbReference>
<evidence type="ECO:0008006" key="5">
    <source>
        <dbReference type="Google" id="ProtNLM"/>
    </source>
</evidence>
<evidence type="ECO:0000256" key="1">
    <source>
        <dbReference type="SAM" id="MobiDB-lite"/>
    </source>
</evidence>
<evidence type="ECO:0000313" key="4">
    <source>
        <dbReference type="Proteomes" id="UP000002058"/>
    </source>
</evidence>
<sequence length="302" mass="32461">MARIGAVQNAACAPQSLLALFLFTMVVKTSSLSLLFAFLPVLAVRTVSFLGGNNLCTQDDSPEYVNALCAVNPWRNCSNICLYGKNSYSLSIVVRHILTIGLLGAGWNGLLPRVTRCPDGKYCCDSDKNCCEKGEGIELDGKGNIVGSTKSQSTPSPTQTISSPTSGLPANVTSFPTDTSKPISSVSSTALPLAAKIGIGVAIAFSVLSCLILSAIYLQRRRRSRRKSIEVAEPALKPEVPPPDYTKSFSPQEMSNSPIPQQFEMPDYSMRVELAGDVPPYPELYGSRRASTMSSIRRGSRI</sequence>
<gene>
    <name evidence="3" type="ORF">UREG_01882</name>
</gene>
<dbReference type="STRING" id="336963.C4JJS5"/>
<feature type="transmembrane region" description="Helical" evidence="2">
    <location>
        <begin position="20"/>
        <end position="44"/>
    </location>
</feature>
<keyword evidence="2" id="KW-1133">Transmembrane helix</keyword>
<feature type="compositionally biased region" description="Low complexity" evidence="1">
    <location>
        <begin position="148"/>
        <end position="166"/>
    </location>
</feature>
<evidence type="ECO:0000256" key="2">
    <source>
        <dbReference type="SAM" id="Phobius"/>
    </source>
</evidence>
<evidence type="ECO:0000313" key="3">
    <source>
        <dbReference type="EMBL" id="EEP77033.1"/>
    </source>
</evidence>
<feature type="transmembrane region" description="Helical" evidence="2">
    <location>
        <begin position="197"/>
        <end position="218"/>
    </location>
</feature>
<dbReference type="eggNOG" id="ENOG502SVD7">
    <property type="taxonomic scope" value="Eukaryota"/>
</dbReference>
<dbReference type="Proteomes" id="UP000002058">
    <property type="component" value="Unassembled WGS sequence"/>
</dbReference>
<accession>C4JJS5</accession>
<keyword evidence="2" id="KW-0812">Transmembrane</keyword>
<dbReference type="AlphaFoldDB" id="C4JJS5"/>
<name>C4JJS5_UNCRE</name>
<dbReference type="RefSeq" id="XP_002542366.1">
    <property type="nucleotide sequence ID" value="XM_002542320.1"/>
</dbReference>
<reference evidence="4" key="1">
    <citation type="journal article" date="2009" name="Genome Res.">
        <title>Comparative genomic analyses of the human fungal pathogens Coccidioides and their relatives.</title>
        <authorList>
            <person name="Sharpton T.J."/>
            <person name="Stajich J.E."/>
            <person name="Rounsley S.D."/>
            <person name="Gardner M.J."/>
            <person name="Wortman J.R."/>
            <person name="Jordar V.S."/>
            <person name="Maiti R."/>
            <person name="Kodira C.D."/>
            <person name="Neafsey D.E."/>
            <person name="Zeng Q."/>
            <person name="Hung C.-Y."/>
            <person name="McMahan C."/>
            <person name="Muszewska A."/>
            <person name="Grynberg M."/>
            <person name="Mandel M.A."/>
            <person name="Kellner E.M."/>
            <person name="Barker B.M."/>
            <person name="Galgiani J.N."/>
            <person name="Orbach M.J."/>
            <person name="Kirkland T.N."/>
            <person name="Cole G.T."/>
            <person name="Henn M.R."/>
            <person name="Birren B.W."/>
            <person name="Taylor J.W."/>
        </authorList>
    </citation>
    <scope>NUCLEOTIDE SEQUENCE [LARGE SCALE GENOMIC DNA]</scope>
    <source>
        <strain evidence="4">UAMH 1704</strain>
    </source>
</reference>
<protein>
    <recommendedName>
        <fullName evidence="5">Mid2 domain-containing protein</fullName>
    </recommendedName>
</protein>
<dbReference type="VEuPathDB" id="FungiDB:UREG_01882"/>
<proteinExistence type="predicted"/>
<dbReference type="GeneID" id="8438519"/>
<dbReference type="HOGENOM" id="CLU_921951_0_0_1"/>
<feature type="region of interest" description="Disordered" evidence="1">
    <location>
        <begin position="142"/>
        <end position="168"/>
    </location>
</feature>
<organism evidence="3 4">
    <name type="scientific">Uncinocarpus reesii (strain UAMH 1704)</name>
    <dbReference type="NCBI Taxonomy" id="336963"/>
    <lineage>
        <taxon>Eukaryota</taxon>
        <taxon>Fungi</taxon>
        <taxon>Dikarya</taxon>
        <taxon>Ascomycota</taxon>
        <taxon>Pezizomycotina</taxon>
        <taxon>Eurotiomycetes</taxon>
        <taxon>Eurotiomycetidae</taxon>
        <taxon>Onygenales</taxon>
        <taxon>Onygenaceae</taxon>
        <taxon>Uncinocarpus</taxon>
    </lineage>
</organism>
<dbReference type="InParanoid" id="C4JJS5"/>